<feature type="domain" description="DUF4352" evidence="2">
    <location>
        <begin position="2"/>
        <end position="106"/>
    </location>
</feature>
<keyword evidence="1" id="KW-0732">Signal</keyword>
<dbReference type="InterPro" id="IPR029050">
    <property type="entry name" value="Immunoprotect_excell_Ig-like"/>
</dbReference>
<dbReference type="STRING" id="880526.GCA_000427365_01112"/>
<evidence type="ECO:0000259" key="2">
    <source>
        <dbReference type="Pfam" id="PF11611"/>
    </source>
</evidence>
<reference evidence="3 4" key="1">
    <citation type="submission" date="2018-06" db="EMBL/GenBank/DDBJ databases">
        <authorList>
            <consortium name="Pathogen Informatics"/>
            <person name="Doyle S."/>
        </authorList>
    </citation>
    <scope>NUCLEOTIDE SEQUENCE [LARGE SCALE GENOMIC DNA]</scope>
    <source>
        <strain evidence="3 4">NCTC11190</strain>
    </source>
</reference>
<evidence type="ECO:0000256" key="1">
    <source>
        <dbReference type="ARBA" id="ARBA00022729"/>
    </source>
</evidence>
<evidence type="ECO:0000313" key="3">
    <source>
        <dbReference type="EMBL" id="SUE33133.1"/>
    </source>
</evidence>
<sequence>MGEAFQFGNYLYQVHDISYRESISTGWFDTERPLGVFLVVDITVYNRSGKTQNVSSTLFKLKDNNGNEYKTTHSNFKAYELSPEMEVTGQVVFDVHFGRNYTLLLAEDDDLHFNERKYARVNLGAATADDGMPMNED</sequence>
<proteinExistence type="predicted"/>
<accession>A0A379MNK3</accession>
<dbReference type="InterPro" id="IPR029051">
    <property type="entry name" value="DUF4352"/>
</dbReference>
<dbReference type="AlphaFoldDB" id="A0A379MNK3"/>
<dbReference type="Pfam" id="PF11611">
    <property type="entry name" value="DUF4352"/>
    <property type="match status" value="1"/>
</dbReference>
<organism evidence="3 4">
    <name type="scientific">Rikenella microfusus</name>
    <dbReference type="NCBI Taxonomy" id="28139"/>
    <lineage>
        <taxon>Bacteria</taxon>
        <taxon>Pseudomonadati</taxon>
        <taxon>Bacteroidota</taxon>
        <taxon>Bacteroidia</taxon>
        <taxon>Bacteroidales</taxon>
        <taxon>Rikenellaceae</taxon>
        <taxon>Rikenella</taxon>
    </lineage>
</organism>
<gene>
    <name evidence="3" type="ORF">NCTC11190_00330</name>
</gene>
<dbReference type="Proteomes" id="UP000255233">
    <property type="component" value="Unassembled WGS sequence"/>
</dbReference>
<dbReference type="Gene3D" id="2.60.40.1240">
    <property type="match status" value="1"/>
</dbReference>
<name>A0A379MNK3_9BACT</name>
<evidence type="ECO:0000313" key="4">
    <source>
        <dbReference type="Proteomes" id="UP000255233"/>
    </source>
</evidence>
<protein>
    <submittedName>
        <fullName evidence="3">Telomeric repeat-binding factor 2</fullName>
    </submittedName>
</protein>
<keyword evidence="4" id="KW-1185">Reference proteome</keyword>
<dbReference type="EMBL" id="UGVL01000001">
    <property type="protein sequence ID" value="SUE33133.1"/>
    <property type="molecule type" value="Genomic_DNA"/>
</dbReference>